<sequence>PRNVIVYGFTCVDEYDVQQRKEFDVK</sequence>
<evidence type="ECO:0000313" key="2">
    <source>
        <dbReference type="WBParaSite" id="BXY_1365200.1"/>
    </source>
</evidence>
<proteinExistence type="predicted"/>
<evidence type="ECO:0000313" key="1">
    <source>
        <dbReference type="Proteomes" id="UP000095284"/>
    </source>
</evidence>
<accession>A0A1I7SKS1</accession>
<dbReference type="Proteomes" id="UP000095284">
    <property type="component" value="Unplaced"/>
</dbReference>
<dbReference type="WBParaSite" id="BXY_1365200.1">
    <property type="protein sequence ID" value="BXY_1365200.1"/>
    <property type="gene ID" value="BXY_1365200"/>
</dbReference>
<protein>
    <submittedName>
        <fullName evidence="2">SAM-dependent methyltransferase</fullName>
    </submittedName>
</protein>
<organism evidence="1 2">
    <name type="scientific">Bursaphelenchus xylophilus</name>
    <name type="common">Pinewood nematode worm</name>
    <name type="synonym">Aphelenchoides xylophilus</name>
    <dbReference type="NCBI Taxonomy" id="6326"/>
    <lineage>
        <taxon>Eukaryota</taxon>
        <taxon>Metazoa</taxon>
        <taxon>Ecdysozoa</taxon>
        <taxon>Nematoda</taxon>
        <taxon>Chromadorea</taxon>
        <taxon>Rhabditida</taxon>
        <taxon>Tylenchina</taxon>
        <taxon>Tylenchomorpha</taxon>
        <taxon>Aphelenchoidea</taxon>
        <taxon>Aphelenchoididae</taxon>
        <taxon>Bursaphelenchus</taxon>
    </lineage>
</organism>
<dbReference type="AlphaFoldDB" id="A0A1I7SKS1"/>
<name>A0A1I7SKS1_BURXY</name>
<reference evidence="2" key="1">
    <citation type="submission" date="2016-11" db="UniProtKB">
        <authorList>
            <consortium name="WormBaseParasite"/>
        </authorList>
    </citation>
    <scope>IDENTIFICATION</scope>
</reference>